<name>A0A4Z1J511_9HELO</name>
<evidence type="ECO:0000313" key="1">
    <source>
        <dbReference type="EMBL" id="TGO68795.1"/>
    </source>
</evidence>
<accession>A0A4Z1J511</accession>
<organism evidence="1 2">
    <name type="scientific">Botrytis elliptica</name>
    <dbReference type="NCBI Taxonomy" id="278938"/>
    <lineage>
        <taxon>Eukaryota</taxon>
        <taxon>Fungi</taxon>
        <taxon>Dikarya</taxon>
        <taxon>Ascomycota</taxon>
        <taxon>Pezizomycotina</taxon>
        <taxon>Leotiomycetes</taxon>
        <taxon>Helotiales</taxon>
        <taxon>Sclerotiniaceae</taxon>
        <taxon>Botrytis</taxon>
    </lineage>
</organism>
<gene>
    <name evidence="1" type="ORF">BELL_0809g00020</name>
</gene>
<sequence length="64" mass="7245">MVGDDDHAMLACKLLHRLGFHLLQFADSSVRKLRGLQLQPFKALETRIQPQKYGTDFSESVDTA</sequence>
<protein>
    <submittedName>
        <fullName evidence="1">Uncharacterized protein</fullName>
    </submittedName>
</protein>
<proteinExistence type="predicted"/>
<keyword evidence="2" id="KW-1185">Reference proteome</keyword>
<dbReference type="Proteomes" id="UP000297229">
    <property type="component" value="Unassembled WGS sequence"/>
</dbReference>
<evidence type="ECO:0000313" key="2">
    <source>
        <dbReference type="Proteomes" id="UP000297229"/>
    </source>
</evidence>
<reference evidence="1 2" key="1">
    <citation type="submission" date="2017-12" db="EMBL/GenBank/DDBJ databases">
        <title>Comparative genomics of Botrytis spp.</title>
        <authorList>
            <person name="Valero-Jimenez C.A."/>
            <person name="Tapia P."/>
            <person name="Veloso J."/>
            <person name="Silva-Moreno E."/>
            <person name="Staats M."/>
            <person name="Valdes J.H."/>
            <person name="Van Kan J.A.L."/>
        </authorList>
    </citation>
    <scope>NUCLEOTIDE SEQUENCE [LARGE SCALE GENOMIC DNA]</scope>
    <source>
        <strain evidence="1 2">Be9601</strain>
    </source>
</reference>
<dbReference type="AlphaFoldDB" id="A0A4Z1J511"/>
<dbReference type="EMBL" id="PQXM01000807">
    <property type="protein sequence ID" value="TGO68795.1"/>
    <property type="molecule type" value="Genomic_DNA"/>
</dbReference>
<comment type="caution">
    <text evidence="1">The sequence shown here is derived from an EMBL/GenBank/DDBJ whole genome shotgun (WGS) entry which is preliminary data.</text>
</comment>